<dbReference type="EMBL" id="CP007129">
    <property type="protein sequence ID" value="AHG92242.1"/>
    <property type="molecule type" value="Genomic_DNA"/>
</dbReference>
<name>W0RP32_9BACT</name>
<evidence type="ECO:0000313" key="2">
    <source>
        <dbReference type="Proteomes" id="UP000019151"/>
    </source>
</evidence>
<dbReference type="AlphaFoldDB" id="W0RP32"/>
<protein>
    <submittedName>
        <fullName evidence="1">Uncharacterized protein</fullName>
    </submittedName>
</protein>
<gene>
    <name evidence="1" type="ORF">J421_4707</name>
</gene>
<keyword evidence="2" id="KW-1185">Reference proteome</keyword>
<dbReference type="Proteomes" id="UP000019151">
    <property type="component" value="Plasmid 1"/>
</dbReference>
<accession>W0RP32</accession>
<dbReference type="KEGG" id="gba:J421_4707"/>
<sequence>MSVDLSHPLLAGVPATSPDLVGPQPASVVRELRDDDGTWWQVYEWIAPEQSPFPGERSLVFDAGLVLRRLKAFPASWPTLADGELLALM</sequence>
<keyword evidence="1" id="KW-0614">Plasmid</keyword>
<geneLocation type="plasmid" evidence="1 2">
    <name>1</name>
</geneLocation>
<organism evidence="1 2">
    <name type="scientific">Gemmatirosa kalamazoonensis</name>
    <dbReference type="NCBI Taxonomy" id="861299"/>
    <lineage>
        <taxon>Bacteria</taxon>
        <taxon>Pseudomonadati</taxon>
        <taxon>Gemmatimonadota</taxon>
        <taxon>Gemmatimonadia</taxon>
        <taxon>Gemmatimonadales</taxon>
        <taxon>Gemmatimonadaceae</taxon>
        <taxon>Gemmatirosa</taxon>
    </lineage>
</organism>
<dbReference type="HOGENOM" id="CLU_2450381_0_0_0"/>
<dbReference type="InParanoid" id="W0RP32"/>
<evidence type="ECO:0000313" key="1">
    <source>
        <dbReference type="EMBL" id="AHG92242.1"/>
    </source>
</evidence>
<dbReference type="RefSeq" id="WP_025413593.1">
    <property type="nucleotide sequence ID" value="NZ_CP007129.1"/>
</dbReference>
<proteinExistence type="predicted"/>
<reference evidence="1 2" key="1">
    <citation type="journal article" date="2014" name="Genome Announc.">
        <title>Genome Sequence and Methylome of Soil Bacterium Gemmatirosa kalamazoonensis KBS708T, a Member of the Rarely Cultivated Gemmatimonadetes Phylum.</title>
        <authorList>
            <person name="Debruyn J.M."/>
            <person name="Radosevich M."/>
            <person name="Wommack K.E."/>
            <person name="Polson S.W."/>
            <person name="Hauser L.J."/>
            <person name="Fawaz M.N."/>
            <person name="Korlach J."/>
            <person name="Tsai Y.C."/>
        </authorList>
    </citation>
    <scope>NUCLEOTIDE SEQUENCE [LARGE SCALE GENOMIC DNA]</scope>
    <source>
        <strain evidence="1 2">KBS708</strain>
        <plasmid evidence="2">Plasmid 1</plasmid>
    </source>
</reference>